<accession>A0A812KJW6</accession>
<reference evidence="1" key="1">
    <citation type="submission" date="2021-02" db="EMBL/GenBank/DDBJ databases">
        <authorList>
            <person name="Dougan E. K."/>
            <person name="Rhodes N."/>
            <person name="Thang M."/>
            <person name="Chan C."/>
        </authorList>
    </citation>
    <scope>NUCLEOTIDE SEQUENCE</scope>
</reference>
<evidence type="ECO:0000313" key="2">
    <source>
        <dbReference type="Proteomes" id="UP000601435"/>
    </source>
</evidence>
<keyword evidence="2" id="KW-1185">Reference proteome</keyword>
<dbReference type="Gene3D" id="3.40.190.10">
    <property type="entry name" value="Periplasmic binding protein-like II"/>
    <property type="match status" value="1"/>
</dbReference>
<dbReference type="PANTHER" id="PTHR31528:SF1">
    <property type="entry name" value="4-AMINO-5-HYDROXYMETHYL-2-METHYLPYRIMIDINE PHOSPHATE SYNTHASE THI11-RELATED"/>
    <property type="match status" value="1"/>
</dbReference>
<feature type="non-terminal residue" evidence="1">
    <location>
        <position position="111"/>
    </location>
</feature>
<gene>
    <name evidence="1" type="primary">prmt9</name>
    <name evidence="1" type="ORF">SNEC2469_LOCUS3572</name>
</gene>
<dbReference type="Proteomes" id="UP000601435">
    <property type="component" value="Unassembled WGS sequence"/>
</dbReference>
<organism evidence="1 2">
    <name type="scientific">Symbiodinium necroappetens</name>
    <dbReference type="NCBI Taxonomy" id="1628268"/>
    <lineage>
        <taxon>Eukaryota</taxon>
        <taxon>Sar</taxon>
        <taxon>Alveolata</taxon>
        <taxon>Dinophyceae</taxon>
        <taxon>Suessiales</taxon>
        <taxon>Symbiodiniaceae</taxon>
        <taxon>Symbiodinium</taxon>
    </lineage>
</organism>
<dbReference type="AlphaFoldDB" id="A0A812KJW6"/>
<dbReference type="PANTHER" id="PTHR31528">
    <property type="entry name" value="4-AMINO-5-HYDROXYMETHYL-2-METHYLPYRIMIDINE PHOSPHATE SYNTHASE THI11-RELATED"/>
    <property type="match status" value="1"/>
</dbReference>
<proteinExistence type="predicted"/>
<dbReference type="EMBL" id="CAJNJA010007953">
    <property type="protein sequence ID" value="CAE7231069.1"/>
    <property type="molecule type" value="Genomic_DNA"/>
</dbReference>
<dbReference type="InterPro" id="IPR027939">
    <property type="entry name" value="NMT1/THI5"/>
</dbReference>
<dbReference type="GO" id="GO:0009228">
    <property type="term" value="P:thiamine biosynthetic process"/>
    <property type="evidence" value="ECO:0007669"/>
    <property type="project" value="InterPro"/>
</dbReference>
<name>A0A812KJW6_9DINO</name>
<evidence type="ECO:0000313" key="1">
    <source>
        <dbReference type="EMBL" id="CAE7231069.1"/>
    </source>
</evidence>
<dbReference type="OrthoDB" id="434407at2759"/>
<protein>
    <submittedName>
        <fullName evidence="1">Prmt9 protein</fullName>
    </submittedName>
</protein>
<sequence length="111" mass="11922">AGPRAEKIKAFLAATAEGYKLAAARPSDAAKALVDCGHPSLQDAEFVEASSACIAKQFLTPDGQWGLMEPKRWSDFVDFLCTSGIVRGRAGEAIPREAIEVESLFTNRLLP</sequence>
<comment type="caution">
    <text evidence="1">The sequence shown here is derived from an EMBL/GenBank/DDBJ whole genome shotgun (WGS) entry which is preliminary data.</text>
</comment>